<keyword evidence="3" id="KW-0949">S-adenosyl-L-methionine</keyword>
<dbReference type="SUPFAM" id="SSF46785">
    <property type="entry name" value="Winged helix' DNA-binding domain"/>
    <property type="match status" value="1"/>
</dbReference>
<feature type="active site" description="Proton acceptor" evidence="4">
    <location>
        <position position="241"/>
    </location>
</feature>
<dbReference type="InterPro" id="IPR001077">
    <property type="entry name" value="COMT_C"/>
</dbReference>
<comment type="caution">
    <text evidence="7">The sequence shown here is derived from an EMBL/GenBank/DDBJ whole genome shotgun (WGS) entry which is preliminary data.</text>
</comment>
<dbReference type="InterPro" id="IPR036390">
    <property type="entry name" value="WH_DNA-bd_sf"/>
</dbReference>
<dbReference type="Pfam" id="PF08100">
    <property type="entry name" value="Dimerisation"/>
    <property type="match status" value="1"/>
</dbReference>
<evidence type="ECO:0000259" key="6">
    <source>
        <dbReference type="Pfam" id="PF08100"/>
    </source>
</evidence>
<dbReference type="InterPro" id="IPR036388">
    <property type="entry name" value="WH-like_DNA-bd_sf"/>
</dbReference>
<feature type="domain" description="O-methyltransferase dimerisation" evidence="6">
    <location>
        <begin position="12"/>
        <end position="88"/>
    </location>
</feature>
<evidence type="ECO:0000256" key="1">
    <source>
        <dbReference type="ARBA" id="ARBA00022603"/>
    </source>
</evidence>
<dbReference type="Proteomes" id="UP001140206">
    <property type="component" value="Chromosome 3"/>
</dbReference>
<reference evidence="7" key="1">
    <citation type="submission" date="2022-08" db="EMBL/GenBank/DDBJ databases">
        <authorList>
            <person name="Marques A."/>
        </authorList>
    </citation>
    <scope>NUCLEOTIDE SEQUENCE</scope>
    <source>
        <strain evidence="7">RhyPub2mFocal</strain>
        <tissue evidence="7">Leaves</tissue>
    </source>
</reference>
<dbReference type="Pfam" id="PF00891">
    <property type="entry name" value="Methyltransf_2"/>
    <property type="match status" value="1"/>
</dbReference>
<sequence>MELTNFIHQSVSYMSSWALRCAAELEISDHIKAYGGPMPLHELARSILISTEKELMLESLMDLLVHQRVFAKCEAGYLLTPTSEVMLSEGANMGAFVRFVTESFPEQLFFTSKWFKDTGKSTVFQLAHNGKQAWEVLKEKPELGNLFNDAMASHSKESVRILVKRYPEIFDGINNLVDVGGGTGSTVKIIADSFPDLRCIAFDLPHVVDNSLNNDSISVIGGDMFDKIPPADAILLETILHDWSDEDCVKILKKCKEAIESTKENGKVIVVDMILDAEIDDDSKETETKLIYNLSMMSVFGGKERTKKEWHGLILGAGYSDYKIYPTRMPLYSVIELYS</sequence>
<dbReference type="InterPro" id="IPR029063">
    <property type="entry name" value="SAM-dependent_MTases_sf"/>
</dbReference>
<organism evidence="7 8">
    <name type="scientific">Rhynchospora pubera</name>
    <dbReference type="NCBI Taxonomy" id="906938"/>
    <lineage>
        <taxon>Eukaryota</taxon>
        <taxon>Viridiplantae</taxon>
        <taxon>Streptophyta</taxon>
        <taxon>Embryophyta</taxon>
        <taxon>Tracheophyta</taxon>
        <taxon>Spermatophyta</taxon>
        <taxon>Magnoliopsida</taxon>
        <taxon>Liliopsida</taxon>
        <taxon>Poales</taxon>
        <taxon>Cyperaceae</taxon>
        <taxon>Cyperoideae</taxon>
        <taxon>Rhynchosporeae</taxon>
        <taxon>Rhynchospora</taxon>
    </lineage>
</organism>
<dbReference type="InterPro" id="IPR016461">
    <property type="entry name" value="COMT-like"/>
</dbReference>
<evidence type="ECO:0000313" key="7">
    <source>
        <dbReference type="EMBL" id="KAJ4769822.1"/>
    </source>
</evidence>
<dbReference type="AlphaFoldDB" id="A0AAV8DMF2"/>
<dbReference type="PANTHER" id="PTHR11746">
    <property type="entry name" value="O-METHYLTRANSFERASE"/>
    <property type="match status" value="1"/>
</dbReference>
<dbReference type="SUPFAM" id="SSF53335">
    <property type="entry name" value="S-adenosyl-L-methionine-dependent methyltransferases"/>
    <property type="match status" value="1"/>
</dbReference>
<dbReference type="FunFam" id="3.40.50.150:FF:000206">
    <property type="entry name" value="O-methyltransferase ZRP4"/>
    <property type="match status" value="1"/>
</dbReference>
<keyword evidence="1" id="KW-0489">Methyltransferase</keyword>
<evidence type="ECO:0000256" key="2">
    <source>
        <dbReference type="ARBA" id="ARBA00022679"/>
    </source>
</evidence>
<keyword evidence="8" id="KW-1185">Reference proteome</keyword>
<evidence type="ECO:0000259" key="5">
    <source>
        <dbReference type="Pfam" id="PF00891"/>
    </source>
</evidence>
<proteinExistence type="predicted"/>
<keyword evidence="2" id="KW-0808">Transferase</keyword>
<gene>
    <name evidence="7" type="ORF">LUZ62_054079</name>
</gene>
<protein>
    <submittedName>
        <fullName evidence="7">O-methyltransferase family protein</fullName>
    </submittedName>
</protein>
<accession>A0AAV8DMF2</accession>
<name>A0AAV8DMF2_9POAL</name>
<dbReference type="GO" id="GO:0046983">
    <property type="term" value="F:protein dimerization activity"/>
    <property type="evidence" value="ECO:0007669"/>
    <property type="project" value="InterPro"/>
</dbReference>
<evidence type="ECO:0000256" key="3">
    <source>
        <dbReference type="ARBA" id="ARBA00022691"/>
    </source>
</evidence>
<dbReference type="Gene3D" id="3.40.50.150">
    <property type="entry name" value="Vaccinia Virus protein VP39"/>
    <property type="match status" value="1"/>
</dbReference>
<dbReference type="GO" id="GO:0032259">
    <property type="term" value="P:methylation"/>
    <property type="evidence" value="ECO:0007669"/>
    <property type="project" value="UniProtKB-KW"/>
</dbReference>
<evidence type="ECO:0000313" key="8">
    <source>
        <dbReference type="Proteomes" id="UP001140206"/>
    </source>
</evidence>
<evidence type="ECO:0000256" key="4">
    <source>
        <dbReference type="PIRSR" id="PIRSR005739-1"/>
    </source>
</evidence>
<dbReference type="EMBL" id="JAMFTS010000003">
    <property type="protein sequence ID" value="KAJ4769822.1"/>
    <property type="molecule type" value="Genomic_DNA"/>
</dbReference>
<dbReference type="InterPro" id="IPR012967">
    <property type="entry name" value="COMT_dimerisation"/>
</dbReference>
<dbReference type="PROSITE" id="PS51683">
    <property type="entry name" value="SAM_OMT_II"/>
    <property type="match status" value="1"/>
</dbReference>
<feature type="domain" description="O-methyltransferase C-terminal" evidence="5">
    <location>
        <begin position="114"/>
        <end position="320"/>
    </location>
</feature>
<dbReference type="GO" id="GO:0008171">
    <property type="term" value="F:O-methyltransferase activity"/>
    <property type="evidence" value="ECO:0007669"/>
    <property type="project" value="InterPro"/>
</dbReference>
<dbReference type="Gene3D" id="1.10.10.10">
    <property type="entry name" value="Winged helix-like DNA-binding domain superfamily/Winged helix DNA-binding domain"/>
    <property type="match status" value="1"/>
</dbReference>
<dbReference type="PIRSF" id="PIRSF005739">
    <property type="entry name" value="O-mtase"/>
    <property type="match status" value="1"/>
</dbReference>